<sequence length="88" mass="10502">MSGRFEFSGDWITGNRLLFLFHLDDTPQKRRLKTYLENIISNFIDLNYGWITITLLVGQHSFKTRRTVYQYYLMCVEDAAFYSELYVG</sequence>
<evidence type="ECO:0000313" key="2">
    <source>
        <dbReference type="Proteomes" id="UP000014500"/>
    </source>
</evidence>
<proteinExistence type="predicted"/>
<reference evidence="2" key="1">
    <citation type="submission" date="2011-05" db="EMBL/GenBank/DDBJ databases">
        <authorList>
            <person name="Richards S.R."/>
            <person name="Qu J."/>
            <person name="Jiang H."/>
            <person name="Jhangiani S.N."/>
            <person name="Agravi P."/>
            <person name="Goodspeed R."/>
            <person name="Gross S."/>
            <person name="Mandapat C."/>
            <person name="Jackson L."/>
            <person name="Mathew T."/>
            <person name="Pu L."/>
            <person name="Thornton R."/>
            <person name="Saada N."/>
            <person name="Wilczek-Boney K.B."/>
            <person name="Lee S."/>
            <person name="Kovar C."/>
            <person name="Wu Y."/>
            <person name="Scherer S.E."/>
            <person name="Worley K.C."/>
            <person name="Muzny D.M."/>
            <person name="Gibbs R."/>
        </authorList>
    </citation>
    <scope>NUCLEOTIDE SEQUENCE</scope>
    <source>
        <strain evidence="2">Brora</strain>
    </source>
</reference>
<reference evidence="1" key="2">
    <citation type="submission" date="2015-02" db="UniProtKB">
        <authorList>
            <consortium name="EnsemblMetazoa"/>
        </authorList>
    </citation>
    <scope>IDENTIFICATION</scope>
</reference>
<accession>T1JMN4</accession>
<dbReference type="EMBL" id="JH432006">
    <property type="status" value="NOT_ANNOTATED_CDS"/>
    <property type="molecule type" value="Genomic_DNA"/>
</dbReference>
<protein>
    <submittedName>
        <fullName evidence="1">Uncharacterized protein</fullName>
    </submittedName>
</protein>
<keyword evidence="2" id="KW-1185">Reference proteome</keyword>
<dbReference type="AlphaFoldDB" id="T1JMN4"/>
<dbReference type="Proteomes" id="UP000014500">
    <property type="component" value="Unassembled WGS sequence"/>
</dbReference>
<dbReference type="HOGENOM" id="CLU_2471920_0_0_1"/>
<dbReference type="EnsemblMetazoa" id="SMAR015114-RA">
    <property type="protein sequence ID" value="SMAR015114-PA"/>
    <property type="gene ID" value="SMAR015114"/>
</dbReference>
<evidence type="ECO:0000313" key="1">
    <source>
        <dbReference type="EnsemblMetazoa" id="SMAR015114-PA"/>
    </source>
</evidence>
<name>T1JMN4_STRMM</name>
<organism evidence="1 2">
    <name type="scientific">Strigamia maritima</name>
    <name type="common">European centipede</name>
    <name type="synonym">Geophilus maritimus</name>
    <dbReference type="NCBI Taxonomy" id="126957"/>
    <lineage>
        <taxon>Eukaryota</taxon>
        <taxon>Metazoa</taxon>
        <taxon>Ecdysozoa</taxon>
        <taxon>Arthropoda</taxon>
        <taxon>Myriapoda</taxon>
        <taxon>Chilopoda</taxon>
        <taxon>Pleurostigmophora</taxon>
        <taxon>Geophilomorpha</taxon>
        <taxon>Linotaeniidae</taxon>
        <taxon>Strigamia</taxon>
    </lineage>
</organism>